<evidence type="ECO:0000259" key="9">
    <source>
        <dbReference type="SMART" id="SM00483"/>
    </source>
</evidence>
<dbReference type="Pfam" id="PF14716">
    <property type="entry name" value="HHH_8"/>
    <property type="match status" value="1"/>
</dbReference>
<dbReference type="Pfam" id="PF14520">
    <property type="entry name" value="HHH_5"/>
    <property type="match status" value="1"/>
</dbReference>
<keyword evidence="6" id="KW-0234">DNA repair</keyword>
<dbReference type="InterPro" id="IPR002008">
    <property type="entry name" value="DNA_pol_X_beta-like"/>
</dbReference>
<keyword evidence="2" id="KW-0808">Transferase</keyword>
<dbReference type="Gene3D" id="1.10.150.20">
    <property type="entry name" value="5' to 3' exonuclease, C-terminal subdomain"/>
    <property type="match status" value="1"/>
</dbReference>
<dbReference type="InterPro" id="IPR027421">
    <property type="entry name" value="DNA_pol_lamdba_lyase_dom_sf"/>
</dbReference>
<dbReference type="RefSeq" id="WP_377319331.1">
    <property type="nucleotide sequence ID" value="NZ_JBHSNF010000001.1"/>
</dbReference>
<evidence type="ECO:0000313" key="11">
    <source>
        <dbReference type="Proteomes" id="UP001596114"/>
    </source>
</evidence>
<dbReference type="EMBL" id="JBHSNF010000001">
    <property type="protein sequence ID" value="MFC5525855.1"/>
    <property type="molecule type" value="Genomic_DNA"/>
</dbReference>
<organism evidence="10 11">
    <name type="scientific">Rhodanobacter ginsengisoli</name>
    <dbReference type="NCBI Taxonomy" id="418646"/>
    <lineage>
        <taxon>Bacteria</taxon>
        <taxon>Pseudomonadati</taxon>
        <taxon>Pseudomonadota</taxon>
        <taxon>Gammaproteobacteria</taxon>
        <taxon>Lysobacterales</taxon>
        <taxon>Rhodanobacteraceae</taxon>
        <taxon>Rhodanobacter</taxon>
    </lineage>
</organism>
<proteinExistence type="predicted"/>
<reference evidence="11" key="1">
    <citation type="journal article" date="2019" name="Int. J. Syst. Evol. Microbiol.">
        <title>The Global Catalogue of Microorganisms (GCM) 10K type strain sequencing project: providing services to taxonomists for standard genome sequencing and annotation.</title>
        <authorList>
            <consortium name="The Broad Institute Genomics Platform"/>
            <consortium name="The Broad Institute Genome Sequencing Center for Infectious Disease"/>
            <person name="Wu L."/>
            <person name="Ma J."/>
        </authorList>
    </citation>
    <scope>NUCLEOTIDE SEQUENCE [LARGE SCALE GENOMIC DNA]</scope>
    <source>
        <strain evidence="11">CGMCC 1.16619</strain>
    </source>
</reference>
<dbReference type="Gene3D" id="3.20.20.140">
    <property type="entry name" value="Metal-dependent hydrolases"/>
    <property type="match status" value="1"/>
</dbReference>
<dbReference type="SUPFAM" id="SSF81301">
    <property type="entry name" value="Nucleotidyltransferase"/>
    <property type="match status" value="1"/>
</dbReference>
<sequence>MTRRNADIAAIFEEIADLLELQQANTFRVRAYRNAARTVSTWPREMAELVAQGGDLDDLPGIGKDLAGKIGEILARGSCDQLDRLRATSPPGITDLLHISGLGPKRVHALYHELGIHTPTQLLSAAREGRIRALPGFGVASERRIAEAVAGHLERARRWPLARVSAHVEALQAYLRAAPGVSRVVVAGSFRRRRDTVGDLDILIVAGAGAALAGYLTAFEEVADVLSQGPTRTSVVLKDGLQVDFRVVGAASFGAAMVYFTGSKAHNLALRRIAQARKLKINEYGVYRDGKRIAGDTEASVYASIGLPGIPPELRENRGEIEAARDGKLPKLVERKDLRGDLHAHTTASDGREGLEQMAVAARAAGLSYLAITDHSHSLGIAHGLDERRLAAHIEAIDRLNEKLDGIVLLKGIEVDILADGRLDLPDAALARLDLVVGAVHSRLDLPREQQTARILRAMDHPHFSILAHPNGRLFGTRGPCELDMDRIIRHAHERGCFLELNCQPDRLDMFDFQCRQASNAGVMIAISSDAHHRNDFRWLSLGVDQARRGWLEAGGVLNALPLPQLRKRLASTMGTR</sequence>
<dbReference type="InterPro" id="IPR043519">
    <property type="entry name" value="NT_sf"/>
</dbReference>
<dbReference type="EC" id="2.7.7.7" evidence="1"/>
<dbReference type="PANTHER" id="PTHR36928:SF1">
    <property type="entry name" value="PHOSPHATASE YCDX-RELATED"/>
    <property type="match status" value="1"/>
</dbReference>
<dbReference type="InterPro" id="IPR004013">
    <property type="entry name" value="PHP_dom"/>
</dbReference>
<dbReference type="InterPro" id="IPR016195">
    <property type="entry name" value="Pol/histidinol_Pase-like"/>
</dbReference>
<dbReference type="InterPro" id="IPR037160">
    <property type="entry name" value="DNA_Pol_thumb_sf"/>
</dbReference>
<evidence type="ECO:0000256" key="3">
    <source>
        <dbReference type="ARBA" id="ARBA00022695"/>
    </source>
</evidence>
<dbReference type="InterPro" id="IPR003141">
    <property type="entry name" value="Pol/His_phosphatase_N"/>
</dbReference>
<keyword evidence="4" id="KW-0227">DNA damage</keyword>
<dbReference type="Gene3D" id="3.30.460.10">
    <property type="entry name" value="Beta Polymerase, domain 2"/>
    <property type="match status" value="1"/>
</dbReference>
<name>A0ABW0QM48_9GAMM</name>
<dbReference type="CDD" id="cd00141">
    <property type="entry name" value="NT_POLXc"/>
    <property type="match status" value="1"/>
</dbReference>
<dbReference type="Pfam" id="PF14791">
    <property type="entry name" value="DNA_pol_B_thumb"/>
    <property type="match status" value="1"/>
</dbReference>
<dbReference type="Gene3D" id="1.10.150.110">
    <property type="entry name" value="DNA polymerase beta, N-terminal domain-like"/>
    <property type="match status" value="1"/>
</dbReference>
<dbReference type="InterPro" id="IPR022311">
    <property type="entry name" value="PolX-like"/>
</dbReference>
<keyword evidence="3" id="KW-0548">Nucleotidyltransferase</keyword>
<dbReference type="InterPro" id="IPR010996">
    <property type="entry name" value="HHH_MUS81"/>
</dbReference>
<dbReference type="InterPro" id="IPR029398">
    <property type="entry name" value="PolB_thumb"/>
</dbReference>
<evidence type="ECO:0000256" key="5">
    <source>
        <dbReference type="ARBA" id="ARBA00022932"/>
    </source>
</evidence>
<dbReference type="NCBIfam" id="NF006375">
    <property type="entry name" value="PRK08609.1"/>
    <property type="match status" value="1"/>
</dbReference>
<evidence type="ECO:0000256" key="6">
    <source>
        <dbReference type="ARBA" id="ARBA00023204"/>
    </source>
</evidence>
<keyword evidence="5" id="KW-0239">DNA-directed DNA polymerase</keyword>
<evidence type="ECO:0000256" key="7">
    <source>
        <dbReference type="ARBA" id="ARBA00049244"/>
    </source>
</evidence>
<feature type="domain" description="DNA-directed DNA polymerase X" evidence="9">
    <location>
        <begin position="3"/>
        <end position="316"/>
    </location>
</feature>
<evidence type="ECO:0000259" key="8">
    <source>
        <dbReference type="SMART" id="SM00481"/>
    </source>
</evidence>
<dbReference type="SUPFAM" id="SSF47802">
    <property type="entry name" value="DNA polymerase beta, N-terminal domain-like"/>
    <property type="match status" value="1"/>
</dbReference>
<dbReference type="SUPFAM" id="SSF89550">
    <property type="entry name" value="PHP domain-like"/>
    <property type="match status" value="1"/>
</dbReference>
<keyword evidence="10" id="KW-0269">Exonuclease</keyword>
<evidence type="ECO:0000256" key="4">
    <source>
        <dbReference type="ARBA" id="ARBA00022763"/>
    </source>
</evidence>
<dbReference type="InterPro" id="IPR047967">
    <property type="entry name" value="PolX_PHP"/>
</dbReference>
<dbReference type="GO" id="GO:0004527">
    <property type="term" value="F:exonuclease activity"/>
    <property type="evidence" value="ECO:0007669"/>
    <property type="project" value="UniProtKB-KW"/>
</dbReference>
<evidence type="ECO:0000256" key="2">
    <source>
        <dbReference type="ARBA" id="ARBA00022679"/>
    </source>
</evidence>
<gene>
    <name evidence="10" type="primary">polX</name>
    <name evidence="10" type="ORF">ACFPPA_08890</name>
</gene>
<dbReference type="Gene3D" id="3.30.210.10">
    <property type="entry name" value="DNA polymerase, thumb domain"/>
    <property type="match status" value="1"/>
</dbReference>
<comment type="catalytic activity">
    <reaction evidence="7">
        <text>DNA(n) + a 2'-deoxyribonucleoside 5'-triphosphate = DNA(n+1) + diphosphate</text>
        <dbReference type="Rhea" id="RHEA:22508"/>
        <dbReference type="Rhea" id="RHEA-COMP:17339"/>
        <dbReference type="Rhea" id="RHEA-COMP:17340"/>
        <dbReference type="ChEBI" id="CHEBI:33019"/>
        <dbReference type="ChEBI" id="CHEBI:61560"/>
        <dbReference type="ChEBI" id="CHEBI:173112"/>
        <dbReference type="EC" id="2.7.7.7"/>
    </reaction>
</comment>
<accession>A0ABW0QM48</accession>
<dbReference type="Pfam" id="PF02811">
    <property type="entry name" value="PHP"/>
    <property type="match status" value="1"/>
</dbReference>
<dbReference type="PANTHER" id="PTHR36928">
    <property type="entry name" value="PHOSPHATASE YCDX-RELATED"/>
    <property type="match status" value="1"/>
</dbReference>
<evidence type="ECO:0000313" key="10">
    <source>
        <dbReference type="EMBL" id="MFC5525855.1"/>
    </source>
</evidence>
<protein>
    <recommendedName>
        <fullName evidence="1">DNA-directed DNA polymerase</fullName>
        <ecNumber evidence="1">2.7.7.7</ecNumber>
    </recommendedName>
</protein>
<dbReference type="InterPro" id="IPR050243">
    <property type="entry name" value="PHP_phosphatase"/>
</dbReference>
<dbReference type="PIRSF" id="PIRSF005047">
    <property type="entry name" value="UCP005047_YshC"/>
    <property type="match status" value="1"/>
</dbReference>
<dbReference type="SMART" id="SM00481">
    <property type="entry name" value="POLIIIAc"/>
    <property type="match status" value="1"/>
</dbReference>
<dbReference type="InterPro" id="IPR002054">
    <property type="entry name" value="DNA-dir_DNA_pol_X"/>
</dbReference>
<comment type="caution">
    <text evidence="10">The sequence shown here is derived from an EMBL/GenBank/DDBJ whole genome shotgun (WGS) entry which is preliminary data.</text>
</comment>
<feature type="domain" description="Polymerase/histidinol phosphatase N-terminal" evidence="8">
    <location>
        <begin position="340"/>
        <end position="419"/>
    </location>
</feature>
<evidence type="ECO:0000256" key="1">
    <source>
        <dbReference type="ARBA" id="ARBA00012417"/>
    </source>
</evidence>
<dbReference type="CDD" id="cd07436">
    <property type="entry name" value="PHP_PolX"/>
    <property type="match status" value="1"/>
</dbReference>
<dbReference type="SUPFAM" id="SSF158702">
    <property type="entry name" value="Sec63 N-terminal domain-like"/>
    <property type="match status" value="1"/>
</dbReference>
<keyword evidence="10" id="KW-0540">Nuclease</keyword>
<keyword evidence="10" id="KW-0378">Hydrolase</keyword>
<dbReference type="SMART" id="SM00483">
    <property type="entry name" value="POLXc"/>
    <property type="match status" value="1"/>
</dbReference>
<dbReference type="Proteomes" id="UP001596114">
    <property type="component" value="Unassembled WGS sequence"/>
</dbReference>
<keyword evidence="11" id="KW-1185">Reference proteome</keyword>
<dbReference type="PRINTS" id="PR00870">
    <property type="entry name" value="DNAPOLXBETA"/>
</dbReference>